<sequence>MANLFVESEETVYIKIFGDPIFDVYDDEGRIRDRDNELCDKMDNRRDELSLQDNWINFGHNCIEGVESERLVELNDIVRFKLLRVGELEQ</sequence>
<protein>
    <submittedName>
        <fullName evidence="1">Uncharacterized protein</fullName>
    </submittedName>
</protein>
<dbReference type="EMBL" id="QGKY02000089">
    <property type="protein sequence ID" value="KAF2615725.1"/>
    <property type="molecule type" value="Genomic_DNA"/>
</dbReference>
<gene>
    <name evidence="1" type="ORF">F2Q70_00008891</name>
</gene>
<dbReference type="AlphaFoldDB" id="A0A8S9M7C9"/>
<evidence type="ECO:0000313" key="1">
    <source>
        <dbReference type="EMBL" id="KAF2615725.1"/>
    </source>
</evidence>
<comment type="caution">
    <text evidence="1">The sequence shown here is derived from an EMBL/GenBank/DDBJ whole genome shotgun (WGS) entry which is preliminary data.</text>
</comment>
<accession>A0A8S9M7C9</accession>
<reference evidence="1" key="1">
    <citation type="submission" date="2019-12" db="EMBL/GenBank/DDBJ databases">
        <title>Genome sequencing and annotation of Brassica cretica.</title>
        <authorList>
            <person name="Studholme D.J."/>
            <person name="Sarris P.F."/>
        </authorList>
    </citation>
    <scope>NUCLEOTIDE SEQUENCE</scope>
    <source>
        <strain evidence="1">PFS-102/07</strain>
        <tissue evidence="1">Leaf</tissue>
    </source>
</reference>
<proteinExistence type="predicted"/>
<organism evidence="1">
    <name type="scientific">Brassica cretica</name>
    <name type="common">Mustard</name>
    <dbReference type="NCBI Taxonomy" id="69181"/>
    <lineage>
        <taxon>Eukaryota</taxon>
        <taxon>Viridiplantae</taxon>
        <taxon>Streptophyta</taxon>
        <taxon>Embryophyta</taxon>
        <taxon>Tracheophyta</taxon>
        <taxon>Spermatophyta</taxon>
        <taxon>Magnoliopsida</taxon>
        <taxon>eudicotyledons</taxon>
        <taxon>Gunneridae</taxon>
        <taxon>Pentapetalae</taxon>
        <taxon>rosids</taxon>
        <taxon>malvids</taxon>
        <taxon>Brassicales</taxon>
        <taxon>Brassicaceae</taxon>
        <taxon>Brassiceae</taxon>
        <taxon>Brassica</taxon>
    </lineage>
</organism>
<name>A0A8S9M7C9_BRACR</name>